<comment type="similarity">
    <text evidence="4">Belongs to the FliW family.</text>
</comment>
<dbReference type="GO" id="GO:0044780">
    <property type="term" value="P:bacterial-type flagellum assembly"/>
    <property type="evidence" value="ECO:0007669"/>
    <property type="project" value="UniProtKB-UniRule"/>
</dbReference>
<dbReference type="Proteomes" id="UP000032360">
    <property type="component" value="Unassembled WGS sequence"/>
</dbReference>
<keyword evidence="5" id="KW-0282">Flagellum</keyword>
<comment type="caution">
    <text evidence="5">The sequence shown here is derived from an EMBL/GenBank/DDBJ whole genome shotgun (WGS) entry which is preliminary data.</text>
</comment>
<dbReference type="GO" id="GO:0005737">
    <property type="term" value="C:cytoplasm"/>
    <property type="evidence" value="ECO:0007669"/>
    <property type="project" value="UniProtKB-SubCell"/>
</dbReference>
<dbReference type="Pfam" id="PF02623">
    <property type="entry name" value="FliW"/>
    <property type="match status" value="1"/>
</dbReference>
<dbReference type="GO" id="GO:0006417">
    <property type="term" value="P:regulation of translation"/>
    <property type="evidence" value="ECO:0007669"/>
    <property type="project" value="UniProtKB-KW"/>
</dbReference>
<dbReference type="InterPro" id="IPR024046">
    <property type="entry name" value="Flagellar_assmbl_FliW_dom_sf"/>
</dbReference>
<name>A0A0D8HJ97_9ACTN</name>
<proteinExistence type="inferred from homology"/>
<evidence type="ECO:0000256" key="4">
    <source>
        <dbReference type="HAMAP-Rule" id="MF_01185"/>
    </source>
</evidence>
<organism evidence="5 6">
    <name type="scientific">Acidithrix ferrooxidans</name>
    <dbReference type="NCBI Taxonomy" id="1280514"/>
    <lineage>
        <taxon>Bacteria</taxon>
        <taxon>Bacillati</taxon>
        <taxon>Actinomycetota</taxon>
        <taxon>Acidimicrobiia</taxon>
        <taxon>Acidimicrobiales</taxon>
        <taxon>Acidimicrobiaceae</taxon>
        <taxon>Acidithrix</taxon>
    </lineage>
</organism>
<keyword evidence="5" id="KW-0966">Cell projection</keyword>
<comment type="subunit">
    <text evidence="4">Interacts with translational regulator CsrA and flagellin(s).</text>
</comment>
<keyword evidence="6" id="KW-1185">Reference proteome</keyword>
<sequence length="157" mass="17336">MNTIESEPEVDESPKSGAPSFRIVAEVNLPKGLPGFFAERKFALLDLGDDYNPYMALRSFTSELTLIVVEPRFVVEDYQVHVDDPTQNLLGLTRSEDALVLVIATLRENKNPVVNLLGPIVLNVESKIAAQVVQVESDYSVTHEVSLALRASDRVVL</sequence>
<dbReference type="OrthoDB" id="3268119at2"/>
<dbReference type="InterPro" id="IPR003775">
    <property type="entry name" value="Flagellar_assembly_factor_FliW"/>
</dbReference>
<keyword evidence="4" id="KW-0143">Chaperone</keyword>
<gene>
    <name evidence="4 5" type="primary">fliW</name>
    <name evidence="5" type="ORF">AXFE_12240</name>
</gene>
<keyword evidence="3 4" id="KW-0810">Translation regulation</keyword>
<dbReference type="Gene3D" id="2.30.290.10">
    <property type="entry name" value="BH3618-like"/>
    <property type="match status" value="1"/>
</dbReference>
<dbReference type="EMBL" id="JXYS01000027">
    <property type="protein sequence ID" value="KJF17939.1"/>
    <property type="molecule type" value="Genomic_DNA"/>
</dbReference>
<dbReference type="PANTHER" id="PTHR39190:SF1">
    <property type="entry name" value="FLAGELLAR ASSEMBLY FACTOR FLIW"/>
    <property type="match status" value="1"/>
</dbReference>
<dbReference type="HAMAP" id="MF_01185">
    <property type="entry name" value="FliW"/>
    <property type="match status" value="1"/>
</dbReference>
<keyword evidence="5" id="KW-0969">Cilium</keyword>
<keyword evidence="2 4" id="KW-1005">Bacterial flagellum biogenesis</keyword>
<evidence type="ECO:0000256" key="3">
    <source>
        <dbReference type="ARBA" id="ARBA00022845"/>
    </source>
</evidence>
<reference evidence="5 6" key="1">
    <citation type="submission" date="2015-01" db="EMBL/GenBank/DDBJ databases">
        <title>Draft genome of the acidophilic iron oxidizer Acidithrix ferrooxidans strain Py-F3.</title>
        <authorList>
            <person name="Poehlein A."/>
            <person name="Eisen S."/>
            <person name="Schloemann M."/>
            <person name="Johnson B.D."/>
            <person name="Daniel R."/>
            <person name="Muehling M."/>
        </authorList>
    </citation>
    <scope>NUCLEOTIDE SEQUENCE [LARGE SCALE GENOMIC DNA]</scope>
    <source>
        <strain evidence="5 6">Py-F3</strain>
    </source>
</reference>
<evidence type="ECO:0000256" key="1">
    <source>
        <dbReference type="ARBA" id="ARBA00022490"/>
    </source>
</evidence>
<evidence type="ECO:0000313" key="5">
    <source>
        <dbReference type="EMBL" id="KJF17939.1"/>
    </source>
</evidence>
<evidence type="ECO:0000256" key="2">
    <source>
        <dbReference type="ARBA" id="ARBA00022795"/>
    </source>
</evidence>
<evidence type="ECO:0000313" key="6">
    <source>
        <dbReference type="Proteomes" id="UP000032360"/>
    </source>
</evidence>
<dbReference type="PANTHER" id="PTHR39190">
    <property type="entry name" value="FLAGELLAR ASSEMBLY FACTOR FLIW"/>
    <property type="match status" value="1"/>
</dbReference>
<dbReference type="STRING" id="1280514.AXFE_12240"/>
<comment type="function">
    <text evidence="4">Acts as an anti-CsrA protein, binds CsrA and prevents it from repressing translation of its target genes, one of which is flagellin. Binds to flagellin and participates in the assembly of the flagellum.</text>
</comment>
<comment type="subcellular location">
    <subcellularLocation>
        <location evidence="4">Cytoplasm</location>
    </subcellularLocation>
</comment>
<dbReference type="RefSeq" id="WP_052604986.1">
    <property type="nucleotide sequence ID" value="NZ_JXYS01000027.1"/>
</dbReference>
<keyword evidence="1 4" id="KW-0963">Cytoplasm</keyword>
<dbReference type="AlphaFoldDB" id="A0A0D8HJ97"/>
<accession>A0A0D8HJ97</accession>
<protein>
    <recommendedName>
        <fullName evidence="4">Flagellar assembly factor FliW</fullName>
    </recommendedName>
</protein>
<dbReference type="SUPFAM" id="SSF141457">
    <property type="entry name" value="BH3618-like"/>
    <property type="match status" value="1"/>
</dbReference>